<evidence type="ECO:0000313" key="2">
    <source>
        <dbReference type="Proteomes" id="UP001500034"/>
    </source>
</evidence>
<gene>
    <name evidence="1" type="ORF">GCM10022384_41620</name>
</gene>
<name>A0ABP7QXK2_9ACTN</name>
<organism evidence="1 2">
    <name type="scientific">Streptomyces marokkonensis</name>
    <dbReference type="NCBI Taxonomy" id="324855"/>
    <lineage>
        <taxon>Bacteria</taxon>
        <taxon>Bacillati</taxon>
        <taxon>Actinomycetota</taxon>
        <taxon>Actinomycetes</taxon>
        <taxon>Kitasatosporales</taxon>
        <taxon>Streptomycetaceae</taxon>
        <taxon>Streptomyces</taxon>
    </lineage>
</organism>
<evidence type="ECO:0008006" key="3">
    <source>
        <dbReference type="Google" id="ProtNLM"/>
    </source>
</evidence>
<sequence length="65" mass="7051">MVAGLQRTIEECFRTAKSECGPGHHQGCKYHARYRHITPAMAVNVCLAAVRAQQLEKGGLAGAWA</sequence>
<dbReference type="EMBL" id="BAABCQ010000081">
    <property type="protein sequence ID" value="GAA3989274.1"/>
    <property type="molecule type" value="Genomic_DNA"/>
</dbReference>
<accession>A0ABP7QXK2</accession>
<proteinExistence type="predicted"/>
<reference evidence="2" key="1">
    <citation type="journal article" date="2019" name="Int. J. Syst. Evol. Microbiol.">
        <title>The Global Catalogue of Microorganisms (GCM) 10K type strain sequencing project: providing services to taxonomists for standard genome sequencing and annotation.</title>
        <authorList>
            <consortium name="The Broad Institute Genomics Platform"/>
            <consortium name="The Broad Institute Genome Sequencing Center for Infectious Disease"/>
            <person name="Wu L."/>
            <person name="Ma J."/>
        </authorList>
    </citation>
    <scope>NUCLEOTIDE SEQUENCE [LARGE SCALE GENOMIC DNA]</scope>
    <source>
        <strain evidence="2">JCM 17027</strain>
    </source>
</reference>
<dbReference type="Proteomes" id="UP001500034">
    <property type="component" value="Unassembled WGS sequence"/>
</dbReference>
<protein>
    <recommendedName>
        <fullName evidence="3">Transposase</fullName>
    </recommendedName>
</protein>
<evidence type="ECO:0000313" key="1">
    <source>
        <dbReference type="EMBL" id="GAA3989274.1"/>
    </source>
</evidence>
<keyword evidence="2" id="KW-1185">Reference proteome</keyword>
<comment type="caution">
    <text evidence="1">The sequence shown here is derived from an EMBL/GenBank/DDBJ whole genome shotgun (WGS) entry which is preliminary data.</text>
</comment>